<evidence type="ECO:0000313" key="3">
    <source>
        <dbReference type="EMBL" id="KAF7824645.1"/>
    </source>
</evidence>
<dbReference type="Proteomes" id="UP000634136">
    <property type="component" value="Unassembled WGS sequence"/>
</dbReference>
<feature type="region of interest" description="Disordered" evidence="1">
    <location>
        <begin position="101"/>
        <end position="130"/>
    </location>
</feature>
<sequence length="130" mass="14627">MASLLTQSLTFTLPARASFTPPSFSISPPAIRFSGDSFRRRKLRGSTVVTRAGPSSSSYIFAFALPFSLLAITIFASLRIGERLDREFLEEMAMNEAIMETEEDDEDDIETYIQEEPALTRARNRPKREA</sequence>
<evidence type="ECO:0000256" key="2">
    <source>
        <dbReference type="SAM" id="Phobius"/>
    </source>
</evidence>
<gene>
    <name evidence="3" type="ORF">G2W53_022789</name>
</gene>
<feature type="compositionally biased region" description="Acidic residues" evidence="1">
    <location>
        <begin position="101"/>
        <end position="110"/>
    </location>
</feature>
<dbReference type="PANTHER" id="PTHR37753:SF1">
    <property type="entry name" value="OS01G0940600 PROTEIN"/>
    <property type="match status" value="1"/>
</dbReference>
<keyword evidence="2" id="KW-0472">Membrane</keyword>
<organism evidence="3 4">
    <name type="scientific">Senna tora</name>
    <dbReference type="NCBI Taxonomy" id="362788"/>
    <lineage>
        <taxon>Eukaryota</taxon>
        <taxon>Viridiplantae</taxon>
        <taxon>Streptophyta</taxon>
        <taxon>Embryophyta</taxon>
        <taxon>Tracheophyta</taxon>
        <taxon>Spermatophyta</taxon>
        <taxon>Magnoliopsida</taxon>
        <taxon>eudicotyledons</taxon>
        <taxon>Gunneridae</taxon>
        <taxon>Pentapetalae</taxon>
        <taxon>rosids</taxon>
        <taxon>fabids</taxon>
        <taxon>Fabales</taxon>
        <taxon>Fabaceae</taxon>
        <taxon>Caesalpinioideae</taxon>
        <taxon>Cassia clade</taxon>
        <taxon>Senna</taxon>
    </lineage>
</organism>
<keyword evidence="4" id="KW-1185">Reference proteome</keyword>
<dbReference type="EMBL" id="JAAIUW010000007">
    <property type="protein sequence ID" value="KAF7824645.1"/>
    <property type="molecule type" value="Genomic_DNA"/>
</dbReference>
<dbReference type="OrthoDB" id="786736at2759"/>
<comment type="caution">
    <text evidence="3">The sequence shown here is derived from an EMBL/GenBank/DDBJ whole genome shotgun (WGS) entry which is preliminary data.</text>
</comment>
<feature type="transmembrane region" description="Helical" evidence="2">
    <location>
        <begin position="59"/>
        <end position="78"/>
    </location>
</feature>
<reference evidence="3" key="1">
    <citation type="submission" date="2020-09" db="EMBL/GenBank/DDBJ databases">
        <title>Genome-Enabled Discovery of Anthraquinone Biosynthesis in Senna tora.</title>
        <authorList>
            <person name="Kang S.-H."/>
            <person name="Pandey R.P."/>
            <person name="Lee C.-M."/>
            <person name="Sim J.-S."/>
            <person name="Jeong J.-T."/>
            <person name="Choi B.-S."/>
            <person name="Jung M."/>
            <person name="Ginzburg D."/>
            <person name="Zhao K."/>
            <person name="Won S.Y."/>
            <person name="Oh T.-J."/>
            <person name="Yu Y."/>
            <person name="Kim N.-H."/>
            <person name="Lee O.R."/>
            <person name="Lee T.-H."/>
            <person name="Bashyal P."/>
            <person name="Kim T.-S."/>
            <person name="Lee W.-H."/>
            <person name="Kawkins C."/>
            <person name="Kim C.-K."/>
            <person name="Kim J.S."/>
            <person name="Ahn B.O."/>
            <person name="Rhee S.Y."/>
            <person name="Sohng J.K."/>
        </authorList>
    </citation>
    <scope>NUCLEOTIDE SEQUENCE</scope>
    <source>
        <tissue evidence="3">Leaf</tissue>
    </source>
</reference>
<dbReference type="AlphaFoldDB" id="A0A834WIL2"/>
<keyword evidence="2" id="KW-0812">Transmembrane</keyword>
<evidence type="ECO:0000313" key="4">
    <source>
        <dbReference type="Proteomes" id="UP000634136"/>
    </source>
</evidence>
<protein>
    <submittedName>
        <fullName evidence="3">Proteinase-activated receptor 1 like</fullName>
    </submittedName>
</protein>
<evidence type="ECO:0000256" key="1">
    <source>
        <dbReference type="SAM" id="MobiDB-lite"/>
    </source>
</evidence>
<proteinExistence type="predicted"/>
<keyword evidence="3" id="KW-0675">Receptor</keyword>
<keyword evidence="2" id="KW-1133">Transmembrane helix</keyword>
<dbReference type="PANTHER" id="PTHR37753">
    <property type="entry name" value="OS01G0940600 PROTEIN"/>
    <property type="match status" value="1"/>
</dbReference>
<accession>A0A834WIL2</accession>
<name>A0A834WIL2_9FABA</name>